<organism evidence="3 4">
    <name type="scientific">Actinomadura barringtoniae</name>
    <dbReference type="NCBI Taxonomy" id="1427535"/>
    <lineage>
        <taxon>Bacteria</taxon>
        <taxon>Bacillati</taxon>
        <taxon>Actinomycetota</taxon>
        <taxon>Actinomycetes</taxon>
        <taxon>Streptosporangiales</taxon>
        <taxon>Thermomonosporaceae</taxon>
        <taxon>Actinomadura</taxon>
    </lineage>
</organism>
<feature type="compositionally biased region" description="Low complexity" evidence="1">
    <location>
        <begin position="59"/>
        <end position="71"/>
    </location>
</feature>
<feature type="region of interest" description="Disordered" evidence="1">
    <location>
        <begin position="546"/>
        <end position="573"/>
    </location>
</feature>
<gene>
    <name evidence="3" type="ORF">J4573_53265</name>
</gene>
<dbReference type="AlphaFoldDB" id="A0A939PVT7"/>
<keyword evidence="2" id="KW-0472">Membrane</keyword>
<feature type="region of interest" description="Disordered" evidence="1">
    <location>
        <begin position="58"/>
        <end position="280"/>
    </location>
</feature>
<evidence type="ECO:0000313" key="4">
    <source>
        <dbReference type="Proteomes" id="UP000669179"/>
    </source>
</evidence>
<reference evidence="3" key="1">
    <citation type="submission" date="2021-03" db="EMBL/GenBank/DDBJ databases">
        <authorList>
            <person name="Kanchanasin P."/>
            <person name="Saeng-In P."/>
            <person name="Phongsopitanun W."/>
            <person name="Yuki M."/>
            <person name="Kudo T."/>
            <person name="Ohkuma M."/>
            <person name="Tanasupawat S."/>
        </authorList>
    </citation>
    <scope>NUCLEOTIDE SEQUENCE</scope>
    <source>
        <strain evidence="3">GKU 128</strain>
    </source>
</reference>
<keyword evidence="4" id="KW-1185">Reference proteome</keyword>
<feature type="compositionally biased region" description="Polar residues" evidence="1">
    <location>
        <begin position="117"/>
        <end position="128"/>
    </location>
</feature>
<accession>A0A939PVT7</accession>
<comment type="caution">
    <text evidence="3">The sequence shown here is derived from an EMBL/GenBank/DDBJ whole genome shotgun (WGS) entry which is preliminary data.</text>
</comment>
<feature type="region of interest" description="Disordered" evidence="1">
    <location>
        <begin position="308"/>
        <end position="390"/>
    </location>
</feature>
<evidence type="ECO:0000256" key="2">
    <source>
        <dbReference type="SAM" id="Phobius"/>
    </source>
</evidence>
<feature type="compositionally biased region" description="Gly residues" evidence="1">
    <location>
        <begin position="355"/>
        <end position="371"/>
    </location>
</feature>
<feature type="compositionally biased region" description="Gly residues" evidence="1">
    <location>
        <begin position="270"/>
        <end position="280"/>
    </location>
</feature>
<keyword evidence="2" id="KW-0812">Transmembrane</keyword>
<dbReference type="EMBL" id="JAGEOJ010000049">
    <property type="protein sequence ID" value="MBO2455929.1"/>
    <property type="molecule type" value="Genomic_DNA"/>
</dbReference>
<feature type="compositionally biased region" description="Low complexity" evidence="1">
    <location>
        <begin position="429"/>
        <end position="441"/>
    </location>
</feature>
<feature type="region of interest" description="Disordered" evidence="1">
    <location>
        <begin position="418"/>
        <end position="458"/>
    </location>
</feature>
<name>A0A939PVT7_9ACTN</name>
<sequence>MQCPTCGSNTPGTLGNCSNCNAPIDREAPLGAPVADPANAQVAADKTMMVPPPMPAWAPPASAADQAPAIPGDLPAEPPGGLPVAGTAFPPASGSLPPAPSDAFPPLGNEPPEFASGATTMLNGSQYGLPNGSNGTNGSHGSNGSNGSMNGGAQPQGGRLDPASPLPPAAQGSLPPADPESTAAWTFDPDADDEPAQPQSFEAPAPPPPPPSWANGMNAGAPSPYSTEPPAESIVPDSWFAHPRQPDEQSWNDPLGAPTSLDSGATMMDPGGGLGGGMGQGVGGPGMVDPNATMMDAGRGMNGHGGMHDQTMLDPGQLRPADGGQHAPTQVAPGMAFDQGMPYEPYDQGPFAPNGGMGGPGGPGMQGGPGMPGDPNGYAGYQQPAPSSGGKAGKPLLIGVGALVAVAVIAVGVVMFTGDDKKDPPAAKPPASTATKPPNTKQTGNQAPLKGPAKQQAADVNDLLDASAGTKRQLAVALGKTGKCDQLPGAISGFQNVAQRRQNQLHRTQNLELDKLQRGEEMRASLREAFQASLEVDQALLSWAQQQQSNCHGKPNPDAAHAPGRAAGEQKATAAKRRFVKLWAPVAKAAGQPARRWTGM</sequence>
<keyword evidence="2" id="KW-1133">Transmembrane helix</keyword>
<dbReference type="RefSeq" id="WP_208264169.1">
    <property type="nucleotide sequence ID" value="NZ_JAGEOJ010000049.1"/>
</dbReference>
<feature type="compositionally biased region" description="Low complexity" evidence="1">
    <location>
        <begin position="131"/>
        <end position="152"/>
    </location>
</feature>
<proteinExistence type="predicted"/>
<feature type="transmembrane region" description="Helical" evidence="2">
    <location>
        <begin position="396"/>
        <end position="418"/>
    </location>
</feature>
<protein>
    <submittedName>
        <fullName evidence="3">Uncharacterized protein</fullName>
    </submittedName>
</protein>
<evidence type="ECO:0000256" key="1">
    <source>
        <dbReference type="SAM" id="MobiDB-lite"/>
    </source>
</evidence>
<dbReference type="Proteomes" id="UP000669179">
    <property type="component" value="Unassembled WGS sequence"/>
</dbReference>
<evidence type="ECO:0000313" key="3">
    <source>
        <dbReference type="EMBL" id="MBO2455929.1"/>
    </source>
</evidence>